<dbReference type="GO" id="GO:0005179">
    <property type="term" value="F:hormone activity"/>
    <property type="evidence" value="ECO:0007669"/>
    <property type="project" value="UniProtKB-KW"/>
</dbReference>
<dbReference type="GO" id="GO:0040008">
    <property type="term" value="P:regulation of growth"/>
    <property type="evidence" value="ECO:0007669"/>
    <property type="project" value="UniProtKB-ARBA"/>
</dbReference>
<proteinExistence type="inferred from homology"/>
<evidence type="ECO:0000256" key="5">
    <source>
        <dbReference type="ARBA" id="ARBA00022729"/>
    </source>
</evidence>
<evidence type="ECO:0000313" key="8">
    <source>
        <dbReference type="Proteomes" id="UP000593560"/>
    </source>
</evidence>
<dbReference type="Proteomes" id="UP000593560">
    <property type="component" value="Unassembled WGS sequence"/>
</dbReference>
<evidence type="ECO:0000256" key="4">
    <source>
        <dbReference type="ARBA" id="ARBA00022702"/>
    </source>
</evidence>
<keyword evidence="6" id="KW-1015">Disulfide bond</keyword>
<dbReference type="Pfam" id="PF05498">
    <property type="entry name" value="RALF"/>
    <property type="match status" value="1"/>
</dbReference>
<accession>A0A7J9G0Q4</accession>
<evidence type="ECO:0008006" key="9">
    <source>
        <dbReference type="Google" id="ProtNLM"/>
    </source>
</evidence>
<comment type="similarity">
    <text evidence="2">Belongs to the plant rapid alkalinization factor (RALF) family.</text>
</comment>
<evidence type="ECO:0000313" key="7">
    <source>
        <dbReference type="EMBL" id="MBA0791160.1"/>
    </source>
</evidence>
<keyword evidence="8" id="KW-1185">Reference proteome</keyword>
<organism evidence="7 8">
    <name type="scientific">Gossypium harknessii</name>
    <dbReference type="NCBI Taxonomy" id="34285"/>
    <lineage>
        <taxon>Eukaryota</taxon>
        <taxon>Viridiplantae</taxon>
        <taxon>Streptophyta</taxon>
        <taxon>Embryophyta</taxon>
        <taxon>Tracheophyta</taxon>
        <taxon>Spermatophyta</taxon>
        <taxon>Magnoliopsida</taxon>
        <taxon>eudicotyledons</taxon>
        <taxon>Gunneridae</taxon>
        <taxon>Pentapetalae</taxon>
        <taxon>rosids</taxon>
        <taxon>malvids</taxon>
        <taxon>Malvales</taxon>
        <taxon>Malvaceae</taxon>
        <taxon>Malvoideae</taxon>
        <taxon>Gossypium</taxon>
    </lineage>
</organism>
<dbReference type="GO" id="GO:0005576">
    <property type="term" value="C:extracellular region"/>
    <property type="evidence" value="ECO:0007669"/>
    <property type="project" value="UniProtKB-SubCell"/>
</dbReference>
<evidence type="ECO:0000256" key="6">
    <source>
        <dbReference type="ARBA" id="ARBA00023157"/>
    </source>
</evidence>
<keyword evidence="5" id="KW-0732">Signal</keyword>
<dbReference type="EMBL" id="JABFAD010000001">
    <property type="protein sequence ID" value="MBA0791160.1"/>
    <property type="molecule type" value="Genomic_DNA"/>
</dbReference>
<reference evidence="7 8" key="1">
    <citation type="journal article" date="2019" name="Genome Biol. Evol.">
        <title>Insights into the evolution of the New World diploid cottons (Gossypium, subgenus Houzingenia) based on genome sequencing.</title>
        <authorList>
            <person name="Grover C.E."/>
            <person name="Arick M.A. 2nd"/>
            <person name="Thrash A."/>
            <person name="Conover J.L."/>
            <person name="Sanders W.S."/>
            <person name="Peterson D.G."/>
            <person name="Frelichowski J.E."/>
            <person name="Scheffler J.A."/>
            <person name="Scheffler B.E."/>
            <person name="Wendel J.F."/>
        </authorList>
    </citation>
    <scope>NUCLEOTIDE SEQUENCE [LARGE SCALE GENOMIC DNA]</scope>
    <source>
        <strain evidence="7">0</strain>
        <tissue evidence="7">Leaf</tissue>
    </source>
</reference>
<name>A0A7J9G0Q4_9ROSI</name>
<sequence>MFEHWAKQHIPREFNELADCMAKLAFDTGQNLTVFEEIPRKVLTISPIVKACVDLAQRVMGKWKGCSSLEILMTAMVLLATTTQSGSSGSFVKDLTSATVIADNMELEFLMDSEVSRKLATEPNYLTIDALDAKKPAVMCDRKPYSSCVGQPGHPINPNKCGLNVIYNRNC</sequence>
<dbReference type="AlphaFoldDB" id="A0A7J9G0Q4"/>
<keyword evidence="3" id="KW-0964">Secreted</keyword>
<comment type="caution">
    <text evidence="7">The sequence shown here is derived from an EMBL/GenBank/DDBJ whole genome shotgun (WGS) entry which is preliminary data.</text>
</comment>
<evidence type="ECO:0000256" key="3">
    <source>
        <dbReference type="ARBA" id="ARBA00022525"/>
    </source>
</evidence>
<dbReference type="InterPro" id="IPR008801">
    <property type="entry name" value="RALF"/>
</dbReference>
<evidence type="ECO:0000256" key="1">
    <source>
        <dbReference type="ARBA" id="ARBA00004613"/>
    </source>
</evidence>
<keyword evidence="4" id="KW-0372">Hormone</keyword>
<gene>
    <name evidence="7" type="ORF">Gohar_015755</name>
</gene>
<evidence type="ECO:0000256" key="2">
    <source>
        <dbReference type="ARBA" id="ARBA00009178"/>
    </source>
</evidence>
<dbReference type="OrthoDB" id="972292at2759"/>
<protein>
    <recommendedName>
        <fullName evidence="9">RNase H type-1 domain-containing protein</fullName>
    </recommendedName>
</protein>
<comment type="subcellular location">
    <subcellularLocation>
        <location evidence="1">Secreted</location>
    </subcellularLocation>
</comment>